<keyword evidence="1" id="KW-1133">Transmembrane helix</keyword>
<feature type="transmembrane region" description="Helical" evidence="1">
    <location>
        <begin position="109"/>
        <end position="127"/>
    </location>
</feature>
<comment type="caution">
    <text evidence="2">The sequence shown here is derived from an EMBL/GenBank/DDBJ whole genome shotgun (WGS) entry which is preliminary data.</text>
</comment>
<feature type="transmembrane region" description="Helical" evidence="1">
    <location>
        <begin position="74"/>
        <end position="93"/>
    </location>
</feature>
<evidence type="ECO:0000313" key="3">
    <source>
        <dbReference type="Proteomes" id="UP000240971"/>
    </source>
</evidence>
<keyword evidence="1" id="KW-0472">Membrane</keyword>
<reference evidence="2 3" key="1">
    <citation type="submission" date="2018-03" db="EMBL/GenBank/DDBJ databases">
        <title>Genomic Encyclopedia of Archaeal and Bacterial Type Strains, Phase II (KMG-II): from individual species to whole genera.</title>
        <authorList>
            <person name="Goeker M."/>
        </authorList>
    </citation>
    <scope>NUCLEOTIDE SEQUENCE [LARGE SCALE GENOMIC DNA]</scope>
    <source>
        <strain evidence="2 3">DSM 24859</strain>
    </source>
</reference>
<dbReference type="AlphaFoldDB" id="A0A2P8H9J1"/>
<accession>A0A2P8H9J1</accession>
<evidence type="ECO:0000256" key="1">
    <source>
        <dbReference type="SAM" id="Phobius"/>
    </source>
</evidence>
<protein>
    <submittedName>
        <fullName evidence="2">Uncharacterized protein</fullName>
    </submittedName>
</protein>
<keyword evidence="3" id="KW-1185">Reference proteome</keyword>
<organism evidence="2 3">
    <name type="scientific">Chitinophaga niastensis</name>
    <dbReference type="NCBI Taxonomy" id="536980"/>
    <lineage>
        <taxon>Bacteria</taxon>
        <taxon>Pseudomonadati</taxon>
        <taxon>Bacteroidota</taxon>
        <taxon>Chitinophagia</taxon>
        <taxon>Chitinophagales</taxon>
        <taxon>Chitinophagaceae</taxon>
        <taxon>Chitinophaga</taxon>
    </lineage>
</organism>
<evidence type="ECO:0000313" key="2">
    <source>
        <dbReference type="EMBL" id="PSL42874.1"/>
    </source>
</evidence>
<gene>
    <name evidence="2" type="ORF">CLV51_11091</name>
</gene>
<dbReference type="EMBL" id="PYAW01000010">
    <property type="protein sequence ID" value="PSL42874.1"/>
    <property type="molecule type" value="Genomic_DNA"/>
</dbReference>
<name>A0A2P8H9J1_CHINA</name>
<sequence>MNTHCSCNTATGSSVRKTISAPSGQRLSFRQRFVNFMRVIIPGIILALLPKCPFCLAAYVAVGTGIGLSVTTARYLRTGLVVLCVGSLVYLAASRVKIIYANNGVQQKIPLSGMVFIILLGAVWIYFL</sequence>
<keyword evidence="1" id="KW-0812">Transmembrane</keyword>
<proteinExistence type="predicted"/>
<dbReference type="Proteomes" id="UP000240971">
    <property type="component" value="Unassembled WGS sequence"/>
</dbReference>
<feature type="transmembrane region" description="Helical" evidence="1">
    <location>
        <begin position="39"/>
        <end position="62"/>
    </location>
</feature>